<dbReference type="InterPro" id="IPR046953">
    <property type="entry name" value="Spore_GerAC-like_C"/>
</dbReference>
<dbReference type="KEGG" id="bkw:BkAM31D_16405"/>
<reference evidence="10 11" key="1">
    <citation type="submission" date="2017-04" db="EMBL/GenBank/DDBJ databases">
        <title>Bacillus krulwichiae AM31D Genome sequencing and assembly.</title>
        <authorList>
            <person name="Krulwich T.A."/>
            <person name="Anastor L."/>
            <person name="Ehrlich R."/>
            <person name="Ehrlich G.D."/>
            <person name="Janto B."/>
        </authorList>
    </citation>
    <scope>NUCLEOTIDE SEQUENCE [LARGE SCALE GENOMIC DNA]</scope>
    <source>
        <strain evidence="10 11">AM31D</strain>
    </source>
</reference>
<gene>
    <name evidence="10" type="primary">gerAC</name>
    <name evidence="10" type="ORF">BkAM31D_16405</name>
</gene>
<keyword evidence="7" id="KW-0449">Lipoprotein</keyword>
<dbReference type="GO" id="GO:0016020">
    <property type="term" value="C:membrane"/>
    <property type="evidence" value="ECO:0007669"/>
    <property type="project" value="UniProtKB-SubCell"/>
</dbReference>
<dbReference type="NCBIfam" id="TIGR02887">
    <property type="entry name" value="spore_ger_x_C"/>
    <property type="match status" value="1"/>
</dbReference>
<evidence type="ECO:0000256" key="1">
    <source>
        <dbReference type="ARBA" id="ARBA00004635"/>
    </source>
</evidence>
<dbReference type="Proteomes" id="UP000193006">
    <property type="component" value="Chromosome"/>
</dbReference>
<dbReference type="InterPro" id="IPR008844">
    <property type="entry name" value="Spore_GerAC-like"/>
</dbReference>
<dbReference type="PROSITE" id="PS51257">
    <property type="entry name" value="PROKAR_LIPOPROTEIN"/>
    <property type="match status" value="1"/>
</dbReference>
<dbReference type="Pfam" id="PF25198">
    <property type="entry name" value="Spore_GerAC_N"/>
    <property type="match status" value="1"/>
</dbReference>
<keyword evidence="3" id="KW-0309">Germination</keyword>
<accession>A0A1X9MD11</accession>
<dbReference type="PANTHER" id="PTHR35789:SF1">
    <property type="entry name" value="SPORE GERMINATION PROTEIN B3"/>
    <property type="match status" value="1"/>
</dbReference>
<evidence type="ECO:0000313" key="11">
    <source>
        <dbReference type="Proteomes" id="UP000193006"/>
    </source>
</evidence>
<dbReference type="PANTHER" id="PTHR35789">
    <property type="entry name" value="SPORE GERMINATION PROTEIN B3"/>
    <property type="match status" value="1"/>
</dbReference>
<protein>
    <submittedName>
        <fullName evidence="10">Spore germination protein A3</fullName>
    </submittedName>
</protein>
<evidence type="ECO:0000256" key="4">
    <source>
        <dbReference type="ARBA" id="ARBA00022729"/>
    </source>
</evidence>
<name>A0A1X9MD11_9BACI</name>
<evidence type="ECO:0000256" key="2">
    <source>
        <dbReference type="ARBA" id="ARBA00007886"/>
    </source>
</evidence>
<evidence type="ECO:0000256" key="3">
    <source>
        <dbReference type="ARBA" id="ARBA00022544"/>
    </source>
</evidence>
<evidence type="ECO:0000256" key="6">
    <source>
        <dbReference type="ARBA" id="ARBA00023139"/>
    </source>
</evidence>
<organism evidence="10 11">
    <name type="scientific">Halalkalibacter krulwichiae</name>
    <dbReference type="NCBI Taxonomy" id="199441"/>
    <lineage>
        <taxon>Bacteria</taxon>
        <taxon>Bacillati</taxon>
        <taxon>Bacillota</taxon>
        <taxon>Bacilli</taxon>
        <taxon>Bacillales</taxon>
        <taxon>Bacillaceae</taxon>
        <taxon>Halalkalibacter</taxon>
    </lineage>
</organism>
<evidence type="ECO:0000256" key="7">
    <source>
        <dbReference type="ARBA" id="ARBA00023288"/>
    </source>
</evidence>
<comment type="similarity">
    <text evidence="2">Belongs to the GerABKC lipoprotein family.</text>
</comment>
<evidence type="ECO:0000256" key="5">
    <source>
        <dbReference type="ARBA" id="ARBA00023136"/>
    </source>
</evidence>
<comment type="subcellular location">
    <subcellularLocation>
        <location evidence="1">Membrane</location>
        <topology evidence="1">Lipid-anchor</topology>
    </subcellularLocation>
</comment>
<dbReference type="InterPro" id="IPR038501">
    <property type="entry name" value="Spore_GerAC_C_sf"/>
</dbReference>
<feature type="domain" description="Spore germination GerAC-like C-terminal" evidence="8">
    <location>
        <begin position="197"/>
        <end position="359"/>
    </location>
</feature>
<dbReference type="Pfam" id="PF05504">
    <property type="entry name" value="Spore_GerAC"/>
    <property type="match status" value="1"/>
</dbReference>
<evidence type="ECO:0000259" key="9">
    <source>
        <dbReference type="Pfam" id="PF25198"/>
    </source>
</evidence>
<dbReference type="InterPro" id="IPR057336">
    <property type="entry name" value="GerAC_N"/>
</dbReference>
<keyword evidence="4" id="KW-0732">Signal</keyword>
<keyword evidence="11" id="KW-1185">Reference proteome</keyword>
<dbReference type="STRING" id="199441.BkAM31D_16405"/>
<dbReference type="AlphaFoldDB" id="A0A1X9MD11"/>
<dbReference type="Gene3D" id="3.30.300.210">
    <property type="entry name" value="Nutrient germinant receptor protein C, domain 3"/>
    <property type="match status" value="1"/>
</dbReference>
<sequence length="362" mass="41096">MYKVFLFILFPLLLFTGCDDHKVVEELGFIHTIGYDRAESKEDDGQLHVTISFPIHGAEEERQTISSVADSSKEASIFLSRQTEKKLVSGQLRSVLIGEELAQEGFIDIMDTLKRDPRIGIRAKVSMVKGKANDLLTKKYPYYPELDNAIVTLLEKESKLNTIPDVSIYRFTRDYFDNGIDPVIPIITIGKGGMLSEGVALLRNDKYKTSLDPIKSRILFLLLGEFKMGDLPIKLEDEKTLFNFLSSKAKITVNVENLDNIHAFINVDFTGYLTEYIGTRDLSNTQEIFALEKEIATYLEEEAISIISIMQEEKIDNIGVGKYIRNKLTVENWETLNWPDSITTVDIQPRIKVKILDTGLIK</sequence>
<keyword evidence="5" id="KW-0472">Membrane</keyword>
<evidence type="ECO:0000259" key="8">
    <source>
        <dbReference type="Pfam" id="PF05504"/>
    </source>
</evidence>
<evidence type="ECO:0000313" key="10">
    <source>
        <dbReference type="EMBL" id="ARK31308.1"/>
    </source>
</evidence>
<keyword evidence="6" id="KW-0564">Palmitate</keyword>
<dbReference type="GO" id="GO:0009847">
    <property type="term" value="P:spore germination"/>
    <property type="evidence" value="ECO:0007669"/>
    <property type="project" value="InterPro"/>
</dbReference>
<proteinExistence type="inferred from homology"/>
<feature type="domain" description="Spore germination protein N-terminal" evidence="9">
    <location>
        <begin position="20"/>
        <end position="189"/>
    </location>
</feature>
<dbReference type="EMBL" id="CP020814">
    <property type="protein sequence ID" value="ARK31308.1"/>
    <property type="molecule type" value="Genomic_DNA"/>
</dbReference>